<evidence type="ECO:0000259" key="8">
    <source>
        <dbReference type="Pfam" id="PF17766"/>
    </source>
</evidence>
<dbReference type="Pfam" id="PF17766">
    <property type="entry name" value="fn3_6"/>
    <property type="match status" value="1"/>
</dbReference>
<dbReference type="PROSITE" id="PS00138">
    <property type="entry name" value="SUBTILASE_SER"/>
    <property type="match status" value="1"/>
</dbReference>
<keyword evidence="10" id="KW-1185">Reference proteome</keyword>
<dbReference type="Gene3D" id="3.40.50.200">
    <property type="entry name" value="Peptidase S8/S53 domain"/>
    <property type="match status" value="1"/>
</dbReference>
<reference evidence="10" key="1">
    <citation type="journal article" date="2017" name="Nat. Commun.">
        <title>The asparagus genome sheds light on the origin and evolution of a young Y chromosome.</title>
        <authorList>
            <person name="Harkess A."/>
            <person name="Zhou J."/>
            <person name="Xu C."/>
            <person name="Bowers J.E."/>
            <person name="Van der Hulst R."/>
            <person name="Ayyampalayam S."/>
            <person name="Mercati F."/>
            <person name="Riccardi P."/>
            <person name="McKain M.R."/>
            <person name="Kakrana A."/>
            <person name="Tang H."/>
            <person name="Ray J."/>
            <person name="Groenendijk J."/>
            <person name="Arikit S."/>
            <person name="Mathioni S.M."/>
            <person name="Nakano M."/>
            <person name="Shan H."/>
            <person name="Telgmann-Rauber A."/>
            <person name="Kanno A."/>
            <person name="Yue Z."/>
            <person name="Chen H."/>
            <person name="Li W."/>
            <person name="Chen Y."/>
            <person name="Xu X."/>
            <person name="Zhang Y."/>
            <person name="Luo S."/>
            <person name="Chen H."/>
            <person name="Gao J."/>
            <person name="Mao Z."/>
            <person name="Pires J.C."/>
            <person name="Luo M."/>
            <person name="Kudrna D."/>
            <person name="Wing R.A."/>
            <person name="Meyers B.C."/>
            <person name="Yi K."/>
            <person name="Kong H."/>
            <person name="Lavrijsen P."/>
            <person name="Sunseri F."/>
            <person name="Falavigna A."/>
            <person name="Ye Y."/>
            <person name="Leebens-Mack J.H."/>
            <person name="Chen G."/>
        </authorList>
    </citation>
    <scope>NUCLEOTIDE SEQUENCE [LARGE SCALE GENOMIC DNA]</scope>
    <source>
        <strain evidence="10">cv. DH0086</strain>
    </source>
</reference>
<dbReference type="EMBL" id="CM007384">
    <property type="protein sequence ID" value="ONK73303.1"/>
    <property type="molecule type" value="Genomic_DNA"/>
</dbReference>
<dbReference type="GO" id="GO:0004252">
    <property type="term" value="F:serine-type endopeptidase activity"/>
    <property type="evidence" value="ECO:0007669"/>
    <property type="project" value="InterPro"/>
</dbReference>
<dbReference type="SUPFAM" id="SSF52743">
    <property type="entry name" value="Subtilisin-like"/>
    <property type="match status" value="1"/>
</dbReference>
<proteinExistence type="inferred from homology"/>
<evidence type="ECO:0000259" key="7">
    <source>
        <dbReference type="Pfam" id="PF00082"/>
    </source>
</evidence>
<sequence length="479" mass="51149">MALPSGTFAALNRPAASSKMLAVENLRTFTASFKGNGYGRRSLLSLVLLSTASTTSNASDSRTTLLQEYIKKSKENKARNDKEGTSINRFGFLGSAIPLVYGGYAANVSAGSYFEASRYCSTGSLDSNKVKNAIVLCDEVNGGDGVLMANGVGVIMSDSIDTDVAFSFQLPATALRAEEGARVLDYIKSTSNPIATIFPGETMYNVLAPRVADFSSRGPNVLDLDILKPDLTAPGVDILAAWSPLSGHTKTNYNVISGTSMSCPHVTGAAAYVKSAHLTWSPAAIKSALMTTANIMDSRKNEDAEFAYGAGHINPLRALSPGLIFDTSEQDYVDFLCNRGYNTTTVRLITGDSSSCPNVTTSENARNLNYPSFALAVVDNQPIYGVFRRTVTNVGPAESTYQATVYETSDFTVDVSPSVLYFSYTGEVKTFAVTIKGGTVSQKAISSGSIVWRDGSHEVRTPIAVYTVLSRQTPLSVMF</sequence>
<dbReference type="InterPro" id="IPR036852">
    <property type="entry name" value="Peptidase_S8/S53_dom_sf"/>
</dbReference>
<dbReference type="InterPro" id="IPR041469">
    <property type="entry name" value="Subtilisin-like_FN3"/>
</dbReference>
<evidence type="ECO:0008006" key="11">
    <source>
        <dbReference type="Google" id="ProtNLM"/>
    </source>
</evidence>
<evidence type="ECO:0000256" key="6">
    <source>
        <dbReference type="PROSITE-ProRule" id="PRU01240"/>
    </source>
</evidence>
<dbReference type="PROSITE" id="PS51892">
    <property type="entry name" value="SUBTILASE"/>
    <property type="match status" value="1"/>
</dbReference>
<evidence type="ECO:0000313" key="9">
    <source>
        <dbReference type="EMBL" id="ONK73303.1"/>
    </source>
</evidence>
<dbReference type="Gramene" id="ONK73303">
    <property type="protein sequence ID" value="ONK73303"/>
    <property type="gene ID" value="A4U43_C04F29520"/>
</dbReference>
<keyword evidence="2" id="KW-0645">Protease</keyword>
<evidence type="ECO:0000256" key="4">
    <source>
        <dbReference type="ARBA" id="ARBA00022801"/>
    </source>
</evidence>
<dbReference type="InterPro" id="IPR023828">
    <property type="entry name" value="Peptidase_S8_Ser-AS"/>
</dbReference>
<evidence type="ECO:0000313" key="10">
    <source>
        <dbReference type="Proteomes" id="UP000243459"/>
    </source>
</evidence>
<dbReference type="AlphaFoldDB" id="A0A5P1F6C9"/>
<organism evidence="9 10">
    <name type="scientific">Asparagus officinalis</name>
    <name type="common">Garden asparagus</name>
    <dbReference type="NCBI Taxonomy" id="4686"/>
    <lineage>
        <taxon>Eukaryota</taxon>
        <taxon>Viridiplantae</taxon>
        <taxon>Streptophyta</taxon>
        <taxon>Embryophyta</taxon>
        <taxon>Tracheophyta</taxon>
        <taxon>Spermatophyta</taxon>
        <taxon>Magnoliopsida</taxon>
        <taxon>Liliopsida</taxon>
        <taxon>Asparagales</taxon>
        <taxon>Asparagaceae</taxon>
        <taxon>Asparagoideae</taxon>
        <taxon>Asparagus</taxon>
    </lineage>
</organism>
<feature type="domain" description="Peptidase S8/S53" evidence="7">
    <location>
        <begin position="207"/>
        <end position="311"/>
    </location>
</feature>
<evidence type="ECO:0000256" key="5">
    <source>
        <dbReference type="ARBA" id="ARBA00022825"/>
    </source>
</evidence>
<dbReference type="InterPro" id="IPR045051">
    <property type="entry name" value="SBT"/>
</dbReference>
<comment type="caution">
    <text evidence="6">Lacks conserved residue(s) required for the propagation of feature annotation.</text>
</comment>
<evidence type="ECO:0000256" key="2">
    <source>
        <dbReference type="ARBA" id="ARBA00022670"/>
    </source>
</evidence>
<gene>
    <name evidence="9" type="ORF">A4U43_C04F29520</name>
</gene>
<dbReference type="GO" id="GO:0006508">
    <property type="term" value="P:proteolysis"/>
    <property type="evidence" value="ECO:0007669"/>
    <property type="project" value="UniProtKB-KW"/>
</dbReference>
<dbReference type="CDD" id="cd02120">
    <property type="entry name" value="PA_subtilisin_like"/>
    <property type="match status" value="1"/>
</dbReference>
<dbReference type="OMA" id="MTTANIM"/>
<dbReference type="PANTHER" id="PTHR10795">
    <property type="entry name" value="PROPROTEIN CONVERTASE SUBTILISIN/KEXIN"/>
    <property type="match status" value="1"/>
</dbReference>
<evidence type="ECO:0000256" key="1">
    <source>
        <dbReference type="ARBA" id="ARBA00011073"/>
    </source>
</evidence>
<dbReference type="Proteomes" id="UP000243459">
    <property type="component" value="Chromosome 4"/>
</dbReference>
<dbReference type="Pfam" id="PF00082">
    <property type="entry name" value="Peptidase_S8"/>
    <property type="match status" value="1"/>
</dbReference>
<dbReference type="Gene3D" id="3.50.30.30">
    <property type="match status" value="1"/>
</dbReference>
<evidence type="ECO:0000256" key="3">
    <source>
        <dbReference type="ARBA" id="ARBA00022729"/>
    </source>
</evidence>
<keyword evidence="4" id="KW-0378">Hydrolase</keyword>
<dbReference type="Gene3D" id="2.60.40.2310">
    <property type="match status" value="1"/>
</dbReference>
<accession>A0A5P1F6C9</accession>
<feature type="domain" description="Subtilisin-like protease fibronectin type-III" evidence="8">
    <location>
        <begin position="367"/>
        <end position="465"/>
    </location>
</feature>
<protein>
    <recommendedName>
        <fullName evidence="11">Subtilisin-like protease fibronectin type-III domain-containing protein</fullName>
    </recommendedName>
</protein>
<keyword evidence="5" id="KW-0720">Serine protease</keyword>
<name>A0A5P1F6C9_ASPOF</name>
<dbReference type="InterPro" id="IPR000209">
    <property type="entry name" value="Peptidase_S8/S53_dom"/>
</dbReference>
<keyword evidence="3" id="KW-0732">Signal</keyword>
<comment type="similarity">
    <text evidence="1 6">Belongs to the peptidase S8 family.</text>
</comment>